<reference evidence="1" key="2">
    <citation type="submission" date="2022-08" db="EMBL/GenBank/DDBJ databases">
        <authorList>
            <person name="Poehlein A."/>
            <person name="Guzman J."/>
            <person name="Daniel R."/>
            <person name="Vilcinskas A."/>
        </authorList>
    </citation>
    <scope>NUCLEOTIDE SEQUENCE</scope>
    <source>
        <strain evidence="1">G314FT</strain>
    </source>
</reference>
<name>A0ABY5P180_9ENTE</name>
<dbReference type="Proteomes" id="UP001058273">
    <property type="component" value="Chromosome"/>
</dbReference>
<evidence type="ECO:0000313" key="2">
    <source>
        <dbReference type="Proteomes" id="UP001058273"/>
    </source>
</evidence>
<keyword evidence="2" id="KW-1185">Reference proteome</keyword>
<protein>
    <submittedName>
        <fullName evidence="1">Uncharacterized protein</fullName>
    </submittedName>
</protein>
<gene>
    <name evidence="1" type="ORF">G314FT_17340</name>
</gene>
<evidence type="ECO:0000313" key="1">
    <source>
        <dbReference type="EMBL" id="UUV99573.1"/>
    </source>
</evidence>
<accession>A0ABY5P180</accession>
<reference evidence="1" key="1">
    <citation type="submission" date="2022-08" db="EMBL/GenBank/DDBJ databases">
        <title>Genome sequence of Vagococcus luciliae DSM 112651.</title>
        <authorList>
            <person name="Juan G."/>
            <person name="Anja P."/>
            <person name="Rolf D."/>
            <person name="Kampfer P."/>
            <person name="Vilcinskas A."/>
        </authorList>
    </citation>
    <scope>NUCLEOTIDE SEQUENCE</scope>
    <source>
        <strain evidence="1">G314FT</strain>
    </source>
</reference>
<dbReference type="RefSeq" id="WP_257700622.1">
    <property type="nucleotide sequence ID" value="NZ_CP102451.1"/>
</dbReference>
<sequence length="66" mass="7907">MNYQLSQRLKTLEKIIHDKQGTPLLFIDLNEDRTYGENNWTKKELDQHIEKNNYKVVFIDDVPTVD</sequence>
<organism evidence="1 2">
    <name type="scientific">Vagococcus luciliae</name>
    <dbReference type="NCBI Taxonomy" id="2920380"/>
    <lineage>
        <taxon>Bacteria</taxon>
        <taxon>Bacillati</taxon>
        <taxon>Bacillota</taxon>
        <taxon>Bacilli</taxon>
        <taxon>Lactobacillales</taxon>
        <taxon>Enterococcaceae</taxon>
        <taxon>Vagococcus</taxon>
    </lineage>
</organism>
<dbReference type="EMBL" id="CP102451">
    <property type="protein sequence ID" value="UUV99573.1"/>
    <property type="molecule type" value="Genomic_DNA"/>
</dbReference>
<proteinExistence type="predicted"/>